<evidence type="ECO:0000256" key="2">
    <source>
        <dbReference type="SAM" id="Phobius"/>
    </source>
</evidence>
<keyword evidence="2" id="KW-1133">Transmembrane helix</keyword>
<dbReference type="EMBL" id="JARJCW010000079">
    <property type="protein sequence ID" value="KAJ7197198.1"/>
    <property type="molecule type" value="Genomic_DNA"/>
</dbReference>
<comment type="caution">
    <text evidence="3">The sequence shown here is derived from an EMBL/GenBank/DDBJ whole genome shotgun (WGS) entry which is preliminary data.</text>
</comment>
<keyword evidence="2" id="KW-0472">Membrane</keyword>
<feature type="compositionally biased region" description="Polar residues" evidence="1">
    <location>
        <begin position="21"/>
        <end position="32"/>
    </location>
</feature>
<dbReference type="Proteomes" id="UP001219525">
    <property type="component" value="Unassembled WGS sequence"/>
</dbReference>
<feature type="region of interest" description="Disordered" evidence="1">
    <location>
        <begin position="1"/>
        <end position="50"/>
    </location>
</feature>
<reference evidence="3" key="1">
    <citation type="submission" date="2023-03" db="EMBL/GenBank/DDBJ databases">
        <title>Massive genome expansion in bonnet fungi (Mycena s.s.) driven by repeated elements and novel gene families across ecological guilds.</title>
        <authorList>
            <consortium name="Lawrence Berkeley National Laboratory"/>
            <person name="Harder C.B."/>
            <person name="Miyauchi S."/>
            <person name="Viragh M."/>
            <person name="Kuo A."/>
            <person name="Thoen E."/>
            <person name="Andreopoulos B."/>
            <person name="Lu D."/>
            <person name="Skrede I."/>
            <person name="Drula E."/>
            <person name="Henrissat B."/>
            <person name="Morin E."/>
            <person name="Kohler A."/>
            <person name="Barry K."/>
            <person name="LaButti K."/>
            <person name="Morin E."/>
            <person name="Salamov A."/>
            <person name="Lipzen A."/>
            <person name="Mereny Z."/>
            <person name="Hegedus B."/>
            <person name="Baldrian P."/>
            <person name="Stursova M."/>
            <person name="Weitz H."/>
            <person name="Taylor A."/>
            <person name="Grigoriev I.V."/>
            <person name="Nagy L.G."/>
            <person name="Martin F."/>
            <person name="Kauserud H."/>
        </authorList>
    </citation>
    <scope>NUCLEOTIDE SEQUENCE</scope>
    <source>
        <strain evidence="3">9144</strain>
    </source>
</reference>
<protein>
    <submittedName>
        <fullName evidence="3">Uncharacterized protein</fullName>
    </submittedName>
</protein>
<accession>A0AAD6Y561</accession>
<evidence type="ECO:0000313" key="4">
    <source>
        <dbReference type="Proteomes" id="UP001219525"/>
    </source>
</evidence>
<sequence>MSYLSSIGASKSENGFPVPSTHGQTIPLNPNNDPAAAQRPSSRQSRRSQRAVPSPVKAAALLAAFLPIPPVLAIIYTACGHSVLRVASPKHFGSVPLISSVRAAATGGAILALPLAVLLYLLFFPTKAPDPDDFFEDEELGEPMSVYASYSLSAVLALTLGAVSGALGTVCLPDNLMLSSGQAAEAGILGGAIVDAGLAAVAFTTFAVWWDLFRPQTDS</sequence>
<evidence type="ECO:0000256" key="1">
    <source>
        <dbReference type="SAM" id="MobiDB-lite"/>
    </source>
</evidence>
<feature type="transmembrane region" description="Helical" evidence="2">
    <location>
        <begin position="100"/>
        <end position="124"/>
    </location>
</feature>
<gene>
    <name evidence="3" type="ORF">GGX14DRAFT_668512</name>
</gene>
<keyword evidence="4" id="KW-1185">Reference proteome</keyword>
<feature type="transmembrane region" description="Helical" evidence="2">
    <location>
        <begin position="58"/>
        <end position="79"/>
    </location>
</feature>
<dbReference type="AlphaFoldDB" id="A0AAD6Y561"/>
<proteinExistence type="predicted"/>
<evidence type="ECO:0000313" key="3">
    <source>
        <dbReference type="EMBL" id="KAJ7197198.1"/>
    </source>
</evidence>
<feature type="transmembrane region" description="Helical" evidence="2">
    <location>
        <begin position="188"/>
        <end position="210"/>
    </location>
</feature>
<keyword evidence="2" id="KW-0812">Transmembrane</keyword>
<feature type="compositionally biased region" description="Polar residues" evidence="1">
    <location>
        <begin position="1"/>
        <end position="13"/>
    </location>
</feature>
<feature type="compositionally biased region" description="Low complexity" evidence="1">
    <location>
        <begin position="34"/>
        <end position="43"/>
    </location>
</feature>
<name>A0AAD6Y561_9AGAR</name>
<organism evidence="3 4">
    <name type="scientific">Mycena pura</name>
    <dbReference type="NCBI Taxonomy" id="153505"/>
    <lineage>
        <taxon>Eukaryota</taxon>
        <taxon>Fungi</taxon>
        <taxon>Dikarya</taxon>
        <taxon>Basidiomycota</taxon>
        <taxon>Agaricomycotina</taxon>
        <taxon>Agaricomycetes</taxon>
        <taxon>Agaricomycetidae</taxon>
        <taxon>Agaricales</taxon>
        <taxon>Marasmiineae</taxon>
        <taxon>Mycenaceae</taxon>
        <taxon>Mycena</taxon>
    </lineage>
</organism>
<feature type="transmembrane region" description="Helical" evidence="2">
    <location>
        <begin position="144"/>
        <end position="167"/>
    </location>
</feature>